<organism evidence="2 3">
    <name type="scientific">Podospora australis</name>
    <dbReference type="NCBI Taxonomy" id="1536484"/>
    <lineage>
        <taxon>Eukaryota</taxon>
        <taxon>Fungi</taxon>
        <taxon>Dikarya</taxon>
        <taxon>Ascomycota</taxon>
        <taxon>Pezizomycotina</taxon>
        <taxon>Sordariomycetes</taxon>
        <taxon>Sordariomycetidae</taxon>
        <taxon>Sordariales</taxon>
        <taxon>Podosporaceae</taxon>
        <taxon>Podospora</taxon>
    </lineage>
</organism>
<dbReference type="InterPro" id="IPR029058">
    <property type="entry name" value="AB_hydrolase_fold"/>
</dbReference>
<dbReference type="PANTHER" id="PTHR17630">
    <property type="entry name" value="DIENELACTONE HYDROLASE"/>
    <property type="match status" value="1"/>
</dbReference>
<dbReference type="Pfam" id="PF01738">
    <property type="entry name" value="DLH"/>
    <property type="match status" value="1"/>
</dbReference>
<dbReference type="AlphaFoldDB" id="A0AAN7AEB6"/>
<keyword evidence="2" id="KW-0378">Hydrolase</keyword>
<dbReference type="GO" id="GO:0016787">
    <property type="term" value="F:hydrolase activity"/>
    <property type="evidence" value="ECO:0007669"/>
    <property type="project" value="UniProtKB-KW"/>
</dbReference>
<evidence type="ECO:0000259" key="1">
    <source>
        <dbReference type="Pfam" id="PF01738"/>
    </source>
</evidence>
<keyword evidence="3" id="KW-1185">Reference proteome</keyword>
<gene>
    <name evidence="2" type="ORF">QBC35DRAFT_503772</name>
</gene>
<dbReference type="Proteomes" id="UP001302126">
    <property type="component" value="Unassembled WGS sequence"/>
</dbReference>
<proteinExistence type="predicted"/>
<name>A0AAN7AEB6_9PEZI</name>
<dbReference type="SUPFAM" id="SSF53474">
    <property type="entry name" value="alpha/beta-Hydrolases"/>
    <property type="match status" value="1"/>
</dbReference>
<dbReference type="EMBL" id="MU864451">
    <property type="protein sequence ID" value="KAK4185406.1"/>
    <property type="molecule type" value="Genomic_DNA"/>
</dbReference>
<evidence type="ECO:0000313" key="2">
    <source>
        <dbReference type="EMBL" id="KAK4185406.1"/>
    </source>
</evidence>
<reference evidence="2" key="2">
    <citation type="submission" date="2023-05" db="EMBL/GenBank/DDBJ databases">
        <authorList>
            <consortium name="Lawrence Berkeley National Laboratory"/>
            <person name="Steindorff A."/>
            <person name="Hensen N."/>
            <person name="Bonometti L."/>
            <person name="Westerberg I."/>
            <person name="Brannstrom I.O."/>
            <person name="Guillou S."/>
            <person name="Cros-Aarteil S."/>
            <person name="Calhoun S."/>
            <person name="Haridas S."/>
            <person name="Kuo A."/>
            <person name="Mondo S."/>
            <person name="Pangilinan J."/>
            <person name="Riley R."/>
            <person name="Labutti K."/>
            <person name="Andreopoulos B."/>
            <person name="Lipzen A."/>
            <person name="Chen C."/>
            <person name="Yanf M."/>
            <person name="Daum C."/>
            <person name="Ng V."/>
            <person name="Clum A."/>
            <person name="Ohm R."/>
            <person name="Martin F."/>
            <person name="Silar P."/>
            <person name="Natvig D."/>
            <person name="Lalanne C."/>
            <person name="Gautier V."/>
            <person name="Ament-Velasquez S.L."/>
            <person name="Kruys A."/>
            <person name="Hutchinson M.I."/>
            <person name="Powell A.J."/>
            <person name="Barry K."/>
            <person name="Miller A.N."/>
            <person name="Grigoriev I.V."/>
            <person name="Debuchy R."/>
            <person name="Gladieux P."/>
            <person name="Thoren M.H."/>
            <person name="Johannesson H."/>
        </authorList>
    </citation>
    <scope>NUCLEOTIDE SEQUENCE</scope>
    <source>
        <strain evidence="2">PSN309</strain>
    </source>
</reference>
<dbReference type="Gene3D" id="3.40.50.1820">
    <property type="entry name" value="alpha/beta hydrolase"/>
    <property type="match status" value="1"/>
</dbReference>
<dbReference type="InterPro" id="IPR002925">
    <property type="entry name" value="Dienelactn_hydro"/>
</dbReference>
<accession>A0AAN7AEB6</accession>
<sequence>MQAPFCRDCFTGTLRGDVTPQGTVETLHGLPTYVSRPPDGVTPLETVVLITDALGWELLNTRALADAYARRVPCTVFVPDILKGHALPLTFLTATDALDHPPNGTPPSFLTKVLTYLKLIPGLLTFLFHNHKRAAHPRVLSFFRSLRESSPPNAKIGAAGFCWGGLHTVLLTHASSPEYTYATPQGSAKPLIDCAFTAHPSLLTIPRDIERAVQPLSVANGDDDQFMGRQKMEVLVRVLRGKNTDGQEERYEAVVYPGAKHGFAVRGDIGDPLQRERGEGSEEQAVRWFRRWFTSSS</sequence>
<dbReference type="PANTHER" id="PTHR17630:SF105">
    <property type="entry name" value="DIENELACTONE HYDROLASE FAMILY PROTEIN (AFU_ORTHOLOGUE AFUA_4G08790)"/>
    <property type="match status" value="1"/>
</dbReference>
<reference evidence="2" key="1">
    <citation type="journal article" date="2023" name="Mol. Phylogenet. Evol.">
        <title>Genome-scale phylogeny and comparative genomics of the fungal order Sordariales.</title>
        <authorList>
            <person name="Hensen N."/>
            <person name="Bonometti L."/>
            <person name="Westerberg I."/>
            <person name="Brannstrom I.O."/>
            <person name="Guillou S."/>
            <person name="Cros-Aarteil S."/>
            <person name="Calhoun S."/>
            <person name="Haridas S."/>
            <person name="Kuo A."/>
            <person name="Mondo S."/>
            <person name="Pangilinan J."/>
            <person name="Riley R."/>
            <person name="LaButti K."/>
            <person name="Andreopoulos B."/>
            <person name="Lipzen A."/>
            <person name="Chen C."/>
            <person name="Yan M."/>
            <person name="Daum C."/>
            <person name="Ng V."/>
            <person name="Clum A."/>
            <person name="Steindorff A."/>
            <person name="Ohm R.A."/>
            <person name="Martin F."/>
            <person name="Silar P."/>
            <person name="Natvig D.O."/>
            <person name="Lalanne C."/>
            <person name="Gautier V."/>
            <person name="Ament-Velasquez S.L."/>
            <person name="Kruys A."/>
            <person name="Hutchinson M.I."/>
            <person name="Powell A.J."/>
            <person name="Barry K."/>
            <person name="Miller A.N."/>
            <person name="Grigoriev I.V."/>
            <person name="Debuchy R."/>
            <person name="Gladieux P."/>
            <person name="Hiltunen Thoren M."/>
            <person name="Johannesson H."/>
        </authorList>
    </citation>
    <scope>NUCLEOTIDE SEQUENCE</scope>
    <source>
        <strain evidence="2">PSN309</strain>
    </source>
</reference>
<protein>
    <submittedName>
        <fullName evidence="2">Alpha/Beta hydrolase protein</fullName>
    </submittedName>
</protein>
<feature type="domain" description="Dienelactone hydrolase" evidence="1">
    <location>
        <begin position="32"/>
        <end position="291"/>
    </location>
</feature>
<comment type="caution">
    <text evidence="2">The sequence shown here is derived from an EMBL/GenBank/DDBJ whole genome shotgun (WGS) entry which is preliminary data.</text>
</comment>
<evidence type="ECO:0000313" key="3">
    <source>
        <dbReference type="Proteomes" id="UP001302126"/>
    </source>
</evidence>